<proteinExistence type="predicted"/>
<dbReference type="EMBL" id="JASSZA010000012">
    <property type="protein sequence ID" value="KAK2096059.1"/>
    <property type="molecule type" value="Genomic_DNA"/>
</dbReference>
<name>A0ABQ9UG42_SAGOE</name>
<sequence length="94" mass="10604">MHQNSYSTVGFLGAKRQTTGHLEEDFMSNTEETAWRQGKKKAEKDEMVSASFFLTLSPPPGWPSTFRSGTARLMTWSASPRRWTTGHSAQLHSQ</sequence>
<evidence type="ECO:0000259" key="2">
    <source>
        <dbReference type="Pfam" id="PF10456"/>
    </source>
</evidence>
<keyword evidence="4" id="KW-1185">Reference proteome</keyword>
<dbReference type="InterPro" id="IPR019497">
    <property type="entry name" value="Sorting_nexin_WASP-bd-dom"/>
</dbReference>
<organism evidence="3 4">
    <name type="scientific">Saguinus oedipus</name>
    <name type="common">Cotton-top tamarin</name>
    <name type="synonym">Oedipomidas oedipus</name>
    <dbReference type="NCBI Taxonomy" id="9490"/>
    <lineage>
        <taxon>Eukaryota</taxon>
        <taxon>Metazoa</taxon>
        <taxon>Chordata</taxon>
        <taxon>Craniata</taxon>
        <taxon>Vertebrata</taxon>
        <taxon>Euteleostomi</taxon>
        <taxon>Mammalia</taxon>
        <taxon>Eutheria</taxon>
        <taxon>Euarchontoglires</taxon>
        <taxon>Primates</taxon>
        <taxon>Haplorrhini</taxon>
        <taxon>Platyrrhini</taxon>
        <taxon>Cebidae</taxon>
        <taxon>Callitrichinae</taxon>
        <taxon>Saguinus</taxon>
    </lineage>
</organism>
<feature type="domain" description="Sorting nexin protein WASP-binding" evidence="2">
    <location>
        <begin position="32"/>
        <end position="59"/>
    </location>
</feature>
<gene>
    <name evidence="3" type="ORF">P7K49_025093</name>
</gene>
<dbReference type="Pfam" id="PF10456">
    <property type="entry name" value="BAR_3_WASP_bdg"/>
    <property type="match status" value="1"/>
</dbReference>
<reference evidence="3 4" key="1">
    <citation type="submission" date="2023-05" db="EMBL/GenBank/DDBJ databases">
        <title>B98-5 Cell Line De Novo Hybrid Assembly: An Optical Mapping Approach.</title>
        <authorList>
            <person name="Kananen K."/>
            <person name="Auerbach J.A."/>
            <person name="Kautto E."/>
            <person name="Blachly J.S."/>
        </authorList>
    </citation>
    <scope>NUCLEOTIDE SEQUENCE [LARGE SCALE GENOMIC DNA]</scope>
    <source>
        <strain evidence="3">B95-8</strain>
        <tissue evidence="3">Cell line</tissue>
    </source>
</reference>
<feature type="region of interest" description="Disordered" evidence="1">
    <location>
        <begin position="22"/>
        <end position="41"/>
    </location>
</feature>
<evidence type="ECO:0000313" key="4">
    <source>
        <dbReference type="Proteomes" id="UP001266305"/>
    </source>
</evidence>
<evidence type="ECO:0000313" key="3">
    <source>
        <dbReference type="EMBL" id="KAK2096059.1"/>
    </source>
</evidence>
<dbReference type="Proteomes" id="UP001266305">
    <property type="component" value="Unassembled WGS sequence"/>
</dbReference>
<accession>A0ABQ9UG42</accession>
<evidence type="ECO:0000256" key="1">
    <source>
        <dbReference type="SAM" id="MobiDB-lite"/>
    </source>
</evidence>
<protein>
    <recommendedName>
        <fullName evidence="2">Sorting nexin protein WASP-binding domain-containing protein</fullName>
    </recommendedName>
</protein>
<comment type="caution">
    <text evidence="3">The sequence shown here is derived from an EMBL/GenBank/DDBJ whole genome shotgun (WGS) entry which is preliminary data.</text>
</comment>